<reference evidence="1 2" key="1">
    <citation type="submission" date="2018-07" db="EMBL/GenBank/DDBJ databases">
        <authorList>
            <person name="Feyereisen M."/>
        </authorList>
    </citation>
    <scope>NUCLEOTIDE SEQUENCE [LARGE SCALE GENOMIC DNA]</scope>
    <source>
        <strain evidence="1 2">UCCLBBS449</strain>
        <plasmid evidence="2">pucclbbs449_a</plasmid>
    </source>
</reference>
<keyword evidence="1" id="KW-0614">Plasmid</keyword>
<protein>
    <submittedName>
        <fullName evidence="1">Uncharacterized protein</fullName>
    </submittedName>
</protein>
<name>A0A5B7Y5P4_LEVBR</name>
<geneLocation type="plasmid" evidence="2">
    <name>pucclbbs449_a</name>
</geneLocation>
<evidence type="ECO:0000313" key="2">
    <source>
        <dbReference type="Proteomes" id="UP000307074"/>
    </source>
</evidence>
<dbReference type="EMBL" id="CP031199">
    <property type="protein sequence ID" value="QCZ54469.1"/>
    <property type="molecule type" value="Genomic_DNA"/>
</dbReference>
<gene>
    <name evidence="1" type="ORF">UCCLBBS449_pA0063</name>
</gene>
<dbReference type="AlphaFoldDB" id="A0A5B7Y5P4"/>
<dbReference type="RefSeq" id="WP_085764792.1">
    <property type="nucleotide sequence ID" value="NC_012551.1"/>
</dbReference>
<dbReference type="Proteomes" id="UP000307074">
    <property type="component" value="Plasmid pUCCLBBS449_A"/>
</dbReference>
<proteinExistence type="predicted"/>
<sequence>MRNGTKQPMFGRLLVWVIPVIAVIMAMVGVMTVSQLKQQKTAYQSAQRQYQRAVVTHNTAQTVDAQVAQRRAEYIARGKTQTKKIVAGLNATDYLSHGGDFNQQIKDLKQRKQILQKYFKANGANIDFSRFPSERITVSYGAVRGTTLPVFLSGGSPIRKVAHVVNKYGVELSYDLIDERFSDQVAYQVNGGE</sequence>
<evidence type="ECO:0000313" key="1">
    <source>
        <dbReference type="EMBL" id="QCZ54469.1"/>
    </source>
</evidence>
<accession>A0A5B7Y5P4</accession>
<organism evidence="1 2">
    <name type="scientific">Levilactobacillus brevis</name>
    <name type="common">Lactobacillus brevis</name>
    <dbReference type="NCBI Taxonomy" id="1580"/>
    <lineage>
        <taxon>Bacteria</taxon>
        <taxon>Bacillati</taxon>
        <taxon>Bacillota</taxon>
        <taxon>Bacilli</taxon>
        <taxon>Lactobacillales</taxon>
        <taxon>Lactobacillaceae</taxon>
        <taxon>Levilactobacillus</taxon>
    </lineage>
</organism>